<evidence type="ECO:0000256" key="6">
    <source>
        <dbReference type="ARBA" id="ARBA00031154"/>
    </source>
</evidence>
<dbReference type="UniPathway" id="UPA00142">
    <property type="reaction ID" value="UER00209"/>
</dbReference>
<evidence type="ECO:0000256" key="5">
    <source>
        <dbReference type="ARBA" id="ARBA00030406"/>
    </source>
</evidence>
<evidence type="ECO:0000256" key="2">
    <source>
        <dbReference type="ARBA" id="ARBA00008612"/>
    </source>
</evidence>
<evidence type="ECO:0000256" key="4">
    <source>
        <dbReference type="ARBA" id="ARBA00022684"/>
    </source>
</evidence>
<sequence length="296" mass="32200">MIPTITKNYQNVVISTGNIINNELGQRKSNEELYDGLKITLHSDPNSESVVVEVDQRHGRVLCATQELNSRLTENGRNEISIGAKIFLNKNSTECINQAVEALLNILNVTHVDNVVLAYHPNVSAVASATTLATTAKSPCSEGSSDSGSSSSVTDAANSWSARNGVQGIADLKLLYKCLEQYAFKHKIKQLGVADLDGKTLAELYKSAEVVPTIAQVNLATCCVVPAELHEFCREHELVLNTHSDPELLLAEEQFACLAPGYTIDWCLRYQVHVRCRSVLTAKGYIVGASQPSTDN</sequence>
<dbReference type="PANTHER" id="PTHR13295:SF4">
    <property type="entry name" value="GLUTAMATE--CYSTEINE LIGASE REGULATORY SUBUNIT"/>
    <property type="match status" value="1"/>
</dbReference>
<evidence type="ECO:0000313" key="9">
    <source>
        <dbReference type="Proteomes" id="UP000504633"/>
    </source>
</evidence>
<keyword evidence="4" id="KW-0317">Glutathione biosynthesis</keyword>
<reference evidence="10" key="1">
    <citation type="submission" date="2025-08" db="UniProtKB">
        <authorList>
            <consortium name="RefSeq"/>
        </authorList>
    </citation>
    <scope>IDENTIFICATION</scope>
    <source>
        <strain evidence="10">15085-1641.00</strain>
        <tissue evidence="10">Whole body</tissue>
    </source>
</reference>
<dbReference type="InterPro" id="IPR036812">
    <property type="entry name" value="NAD(P)_OxRdtase_dom_sf"/>
</dbReference>
<evidence type="ECO:0000256" key="3">
    <source>
        <dbReference type="ARBA" id="ARBA00011532"/>
    </source>
</evidence>
<proteinExistence type="inferred from homology"/>
<evidence type="ECO:0000256" key="8">
    <source>
        <dbReference type="ARBA" id="ARBA00032926"/>
    </source>
</evidence>
<dbReference type="GO" id="GO:0030234">
    <property type="term" value="F:enzyme regulator activity"/>
    <property type="evidence" value="ECO:0007669"/>
    <property type="project" value="TreeGrafter"/>
</dbReference>
<comment type="subunit">
    <text evidence="3">Heterodimer of a catalytic heavy chain and a regulatory light chain.</text>
</comment>
<keyword evidence="9" id="KW-1185">Reference proteome</keyword>
<dbReference type="GO" id="GO:0017109">
    <property type="term" value="C:glutamate-cysteine ligase complex"/>
    <property type="evidence" value="ECO:0007669"/>
    <property type="project" value="TreeGrafter"/>
</dbReference>
<name>A0A6J1M8I3_DROHY</name>
<dbReference type="AlphaFoldDB" id="A0A6J1M8I3"/>
<dbReference type="GeneID" id="111602604"/>
<comment type="similarity">
    <text evidence="2">Belongs to the aldo/keto reductase family. Glutamate--cysteine ligase light chain subfamily.</text>
</comment>
<accession>A0A6J1M8I3</accession>
<organism evidence="9 10">
    <name type="scientific">Drosophila hydei</name>
    <name type="common">Fruit fly</name>
    <dbReference type="NCBI Taxonomy" id="7224"/>
    <lineage>
        <taxon>Eukaryota</taxon>
        <taxon>Metazoa</taxon>
        <taxon>Ecdysozoa</taxon>
        <taxon>Arthropoda</taxon>
        <taxon>Hexapoda</taxon>
        <taxon>Insecta</taxon>
        <taxon>Pterygota</taxon>
        <taxon>Neoptera</taxon>
        <taxon>Endopterygota</taxon>
        <taxon>Diptera</taxon>
        <taxon>Brachycera</taxon>
        <taxon>Muscomorpha</taxon>
        <taxon>Ephydroidea</taxon>
        <taxon>Drosophilidae</taxon>
        <taxon>Drosophila</taxon>
    </lineage>
</organism>
<evidence type="ECO:0000256" key="7">
    <source>
        <dbReference type="ARBA" id="ARBA00031732"/>
    </source>
</evidence>
<dbReference type="SUPFAM" id="SSF51430">
    <property type="entry name" value="NAD(P)-linked oxidoreductase"/>
    <property type="match status" value="1"/>
</dbReference>
<dbReference type="KEGG" id="dhe:111602604"/>
<comment type="pathway">
    <text evidence="1">Sulfur metabolism; glutathione biosynthesis; glutathione from L-cysteine and L-glutamate: step 1/2.</text>
</comment>
<dbReference type="GO" id="GO:0006750">
    <property type="term" value="P:glutathione biosynthetic process"/>
    <property type="evidence" value="ECO:0007669"/>
    <property type="project" value="UniProtKB-UniPathway"/>
</dbReference>
<dbReference type="GO" id="GO:0035226">
    <property type="term" value="F:glutamate-cysteine ligase catalytic subunit binding"/>
    <property type="evidence" value="ECO:0007669"/>
    <property type="project" value="InterPro"/>
</dbReference>
<gene>
    <name evidence="10" type="primary">LOC111602604</name>
</gene>
<dbReference type="InterPro" id="IPR032963">
    <property type="entry name" value="Gclm"/>
</dbReference>
<dbReference type="Proteomes" id="UP000504633">
    <property type="component" value="Unplaced"/>
</dbReference>
<evidence type="ECO:0000313" key="10">
    <source>
        <dbReference type="RefSeq" id="XP_023175531.1"/>
    </source>
</evidence>
<protein>
    <recommendedName>
        <fullName evidence="7">GCS light chain</fullName>
    </recommendedName>
    <alternativeName>
        <fullName evidence="5">Gamma-ECS regulatory subunit</fullName>
    </alternativeName>
    <alternativeName>
        <fullName evidence="8">Gamma-glutamylcysteine synthetase regulatory subunit</fullName>
    </alternativeName>
    <alternativeName>
        <fullName evidence="6">Glutamate--cysteine ligase modifier subunit</fullName>
    </alternativeName>
</protein>
<dbReference type="PANTHER" id="PTHR13295">
    <property type="entry name" value="GLUTAMATE CYSTEINE LIGASE REGULATORY SUBUNIT"/>
    <property type="match status" value="1"/>
</dbReference>
<dbReference type="OrthoDB" id="5596051at2759"/>
<dbReference type="OMA" id="AHEWIPL"/>
<dbReference type="Gene3D" id="3.20.20.100">
    <property type="entry name" value="NADP-dependent oxidoreductase domain"/>
    <property type="match status" value="1"/>
</dbReference>
<dbReference type="RefSeq" id="XP_023175531.1">
    <property type="nucleotide sequence ID" value="XM_023319763.2"/>
</dbReference>
<evidence type="ECO:0000256" key="1">
    <source>
        <dbReference type="ARBA" id="ARBA00005006"/>
    </source>
</evidence>